<dbReference type="PANTHER" id="PTHR37042:SF4">
    <property type="entry name" value="OUTER MEMBRANE PROTEIN RV1973"/>
    <property type="match status" value="1"/>
</dbReference>
<comment type="caution">
    <text evidence="5">The sequence shown here is derived from an EMBL/GenBank/DDBJ whole genome shotgun (WGS) entry which is preliminary data.</text>
</comment>
<reference evidence="5" key="1">
    <citation type="submission" date="2023-02" db="EMBL/GenBank/DDBJ databases">
        <title>Actinokineospora globicatena NBRC 15670.</title>
        <authorList>
            <person name="Ichikawa N."/>
            <person name="Sato H."/>
            <person name="Tonouchi N."/>
        </authorList>
    </citation>
    <scope>NUCLEOTIDE SEQUENCE</scope>
    <source>
        <strain evidence="5">NBRC 15670</strain>
    </source>
</reference>
<feature type="compositionally biased region" description="Acidic residues" evidence="3">
    <location>
        <begin position="148"/>
        <end position="159"/>
    </location>
</feature>
<keyword evidence="2 4" id="KW-0472">Membrane</keyword>
<dbReference type="PANTHER" id="PTHR37042">
    <property type="entry name" value="OUTER MEMBRANE PROTEIN RV1973"/>
    <property type="match status" value="1"/>
</dbReference>
<comment type="subcellular location">
    <subcellularLocation>
        <location evidence="1">Membrane</location>
    </subcellularLocation>
</comment>
<keyword evidence="6" id="KW-1185">Reference proteome</keyword>
<name>A0A9W6VAU8_9PSEU</name>
<organism evidence="5 6">
    <name type="scientific">Actinokineospora globicatena</name>
    <dbReference type="NCBI Taxonomy" id="103729"/>
    <lineage>
        <taxon>Bacteria</taxon>
        <taxon>Bacillati</taxon>
        <taxon>Actinomycetota</taxon>
        <taxon>Actinomycetes</taxon>
        <taxon>Pseudonocardiales</taxon>
        <taxon>Pseudonocardiaceae</taxon>
        <taxon>Actinokineospora</taxon>
    </lineage>
</organism>
<sequence length="370" mass="39102">MPTPPRRRTPAAGPTRRPRVAGLRKPTAPAPTDDTQVTPETGTLPPAGPKAAEMPDHADQRPDNRTDQVDSPADLLEERTSGDLLEERSVQPEERGDLPEAHTELPEAVLGQPLDVAAPARAVPAPIDPDPADHQSSVHTSGVLGADDVYDNVDDDAPDEPTPRPTGKRRATGTPVLPEPPAAVAAQEPKSRAGVALLLVLLAVLFGGLALFFKGQHDSVTSQVDSGNTALVDAAATSEVTGRLTVAVERTLSYSYTDLDANAKAVKETLAGTATCEYDKLFGQVRKLAPEQKLVLTTKVRKIGVTRLDGDRADLLVFVDQSTTRADQAQTTASGAVFGVRAERLDGGWKITDFDMLDQALPGGQSTEGC</sequence>
<feature type="region of interest" description="Disordered" evidence="3">
    <location>
        <begin position="145"/>
        <end position="185"/>
    </location>
</feature>
<evidence type="ECO:0000256" key="3">
    <source>
        <dbReference type="SAM" id="MobiDB-lite"/>
    </source>
</evidence>
<keyword evidence="4" id="KW-0812">Transmembrane</keyword>
<feature type="region of interest" description="Disordered" evidence="3">
    <location>
        <begin position="1"/>
        <end position="109"/>
    </location>
</feature>
<dbReference type="RefSeq" id="WP_285612679.1">
    <property type="nucleotide sequence ID" value="NZ_BSSD01000010.1"/>
</dbReference>
<evidence type="ECO:0000313" key="6">
    <source>
        <dbReference type="Proteomes" id="UP001165042"/>
    </source>
</evidence>
<dbReference type="AlphaFoldDB" id="A0A9W6VAU8"/>
<dbReference type="GO" id="GO:0016020">
    <property type="term" value="C:membrane"/>
    <property type="evidence" value="ECO:0007669"/>
    <property type="project" value="UniProtKB-SubCell"/>
</dbReference>
<feature type="compositionally biased region" description="Basic and acidic residues" evidence="3">
    <location>
        <begin position="53"/>
        <end position="68"/>
    </location>
</feature>
<evidence type="ECO:0000256" key="1">
    <source>
        <dbReference type="ARBA" id="ARBA00004370"/>
    </source>
</evidence>
<evidence type="ECO:0000313" key="5">
    <source>
        <dbReference type="EMBL" id="GLW94652.1"/>
    </source>
</evidence>
<accession>A0A9W6VAU8</accession>
<feature type="transmembrane region" description="Helical" evidence="4">
    <location>
        <begin position="195"/>
        <end position="213"/>
    </location>
</feature>
<protein>
    <recommendedName>
        <fullName evidence="7">Mce-associated membrane protein</fullName>
    </recommendedName>
</protein>
<evidence type="ECO:0000256" key="2">
    <source>
        <dbReference type="ARBA" id="ARBA00023136"/>
    </source>
</evidence>
<evidence type="ECO:0008006" key="7">
    <source>
        <dbReference type="Google" id="ProtNLM"/>
    </source>
</evidence>
<evidence type="ECO:0000256" key="4">
    <source>
        <dbReference type="SAM" id="Phobius"/>
    </source>
</evidence>
<dbReference type="EMBL" id="BSSD01000010">
    <property type="protein sequence ID" value="GLW94652.1"/>
    <property type="molecule type" value="Genomic_DNA"/>
</dbReference>
<keyword evidence="4" id="KW-1133">Transmembrane helix</keyword>
<feature type="compositionally biased region" description="Basic and acidic residues" evidence="3">
    <location>
        <begin position="76"/>
        <end position="105"/>
    </location>
</feature>
<proteinExistence type="predicted"/>
<dbReference type="Proteomes" id="UP001165042">
    <property type="component" value="Unassembled WGS sequence"/>
</dbReference>
<gene>
    <name evidence="5" type="ORF">Aglo03_54680</name>
</gene>